<keyword evidence="11" id="KW-1185">Reference proteome</keyword>
<keyword evidence="8" id="KW-0732">Signal</keyword>
<keyword evidence="5" id="KW-0238">DNA-binding</keyword>
<feature type="region of interest" description="Disordered" evidence="7">
    <location>
        <begin position="359"/>
        <end position="504"/>
    </location>
</feature>
<dbReference type="GO" id="GO:0006334">
    <property type="term" value="P:nucleosome assembly"/>
    <property type="evidence" value="ECO:0007669"/>
    <property type="project" value="InterPro"/>
</dbReference>
<evidence type="ECO:0000313" key="10">
    <source>
        <dbReference type="EMBL" id="KAI1709108.1"/>
    </source>
</evidence>
<sequence length="504" mass="51454">MSHHSILLRIASAIISLQGLSYVNSQIHPFYAPIPVNSNSAGSYPMSGGPPNFPYGGGNFGPNGGPQFHTLMPYGGGYGQGSSPYQGGGSISSLSSQYQGGGYPNGQFGQYGGYPFPGGHGQYGQGSSQYVQGPYGQSGLGQSQFGYRGGSSPFSPGSPFSSGNSPHGAFNGGGSTFPSRKYPGIRSNGFRARTHIRTTRSVIQQKRVYRQASPPPAVPVPIHAEDDAVEGYSPEFSISLPLMTFAVPEPEALDEAEYDDDRSGEQEHKMARRAAKAPKVAKPKAPKAPKVAKPKVPSSHPAYGDMTKKAITELKEHKGSSRAAILKYILQHYKVGDNIVKINAHLRQALKRGVVTGSLKQTKGTGASGSFRIGDKPGSAAPKKAVGAKKAAGPKKAGGAKKSAVKKGRKPAGGRKVAAAAAAPAAAPAAPAPAAAPAAPAAAPAKKAAGRKGAPKKAGKAAGSPKKAKAAVVAKKAGAVKKSPKKAAGAKKAVGGRKAAAAKK</sequence>
<accession>A0AAD4MZA1</accession>
<evidence type="ECO:0000313" key="11">
    <source>
        <dbReference type="Proteomes" id="UP001201812"/>
    </source>
</evidence>
<dbReference type="Proteomes" id="UP001201812">
    <property type="component" value="Unassembled WGS sequence"/>
</dbReference>
<keyword evidence="4" id="KW-0007">Acetylation</keyword>
<feature type="compositionally biased region" description="Basic residues" evidence="7">
    <location>
        <begin position="403"/>
        <end position="413"/>
    </location>
</feature>
<dbReference type="GO" id="GO:0031492">
    <property type="term" value="F:nucleosomal DNA binding"/>
    <property type="evidence" value="ECO:0007669"/>
    <property type="project" value="TreeGrafter"/>
</dbReference>
<dbReference type="PRINTS" id="PR00624">
    <property type="entry name" value="HISTONEH5"/>
</dbReference>
<feature type="chain" id="PRO_5041946967" evidence="8">
    <location>
        <begin position="26"/>
        <end position="504"/>
    </location>
</feature>
<dbReference type="GO" id="GO:0030527">
    <property type="term" value="F:structural constituent of chromatin"/>
    <property type="evidence" value="ECO:0007669"/>
    <property type="project" value="InterPro"/>
</dbReference>
<dbReference type="GO" id="GO:0000786">
    <property type="term" value="C:nucleosome"/>
    <property type="evidence" value="ECO:0007669"/>
    <property type="project" value="InterPro"/>
</dbReference>
<evidence type="ECO:0000256" key="8">
    <source>
        <dbReference type="SAM" id="SignalP"/>
    </source>
</evidence>
<evidence type="ECO:0000256" key="7">
    <source>
        <dbReference type="SAM" id="MobiDB-lite"/>
    </source>
</evidence>
<evidence type="ECO:0000256" key="6">
    <source>
        <dbReference type="ARBA" id="ARBA00023242"/>
    </source>
</evidence>
<feature type="compositionally biased region" description="Low complexity" evidence="7">
    <location>
        <begin position="490"/>
        <end position="504"/>
    </location>
</feature>
<dbReference type="EMBL" id="JAKKPZ010000032">
    <property type="protein sequence ID" value="KAI1709108.1"/>
    <property type="molecule type" value="Genomic_DNA"/>
</dbReference>
<dbReference type="GO" id="GO:0045910">
    <property type="term" value="P:negative regulation of DNA recombination"/>
    <property type="evidence" value="ECO:0007669"/>
    <property type="project" value="TreeGrafter"/>
</dbReference>
<reference evidence="10" key="1">
    <citation type="submission" date="2022-01" db="EMBL/GenBank/DDBJ databases">
        <title>Genome Sequence Resource for Two Populations of Ditylenchus destructor, the Migratory Endoparasitic Phytonematode.</title>
        <authorList>
            <person name="Zhang H."/>
            <person name="Lin R."/>
            <person name="Xie B."/>
        </authorList>
    </citation>
    <scope>NUCLEOTIDE SEQUENCE</scope>
    <source>
        <strain evidence="10">BazhouSP</strain>
    </source>
</reference>
<comment type="caution">
    <text evidence="10">The sequence shown here is derived from an EMBL/GenBank/DDBJ whole genome shotgun (WGS) entry which is preliminary data.</text>
</comment>
<feature type="compositionally biased region" description="Low complexity" evidence="7">
    <location>
        <begin position="150"/>
        <end position="166"/>
    </location>
</feature>
<dbReference type="PROSITE" id="PS51504">
    <property type="entry name" value="H15"/>
    <property type="match status" value="1"/>
</dbReference>
<keyword evidence="3" id="KW-0158">Chromosome</keyword>
<dbReference type="FunFam" id="1.10.10.10:FF:000140">
    <property type="entry name" value="Histone H1.0"/>
    <property type="match status" value="1"/>
</dbReference>
<feature type="compositionally biased region" description="Low complexity" evidence="7">
    <location>
        <begin position="460"/>
        <end position="477"/>
    </location>
</feature>
<feature type="compositionally biased region" description="Low complexity" evidence="7">
    <location>
        <begin position="376"/>
        <end position="402"/>
    </location>
</feature>
<dbReference type="GO" id="GO:0003690">
    <property type="term" value="F:double-stranded DNA binding"/>
    <property type="evidence" value="ECO:0007669"/>
    <property type="project" value="TreeGrafter"/>
</dbReference>
<feature type="compositionally biased region" description="Basic residues" evidence="7">
    <location>
        <begin position="270"/>
        <end position="293"/>
    </location>
</feature>
<feature type="region of interest" description="Disordered" evidence="7">
    <location>
        <begin position="139"/>
        <end position="182"/>
    </location>
</feature>
<dbReference type="SMART" id="SM00526">
    <property type="entry name" value="H15"/>
    <property type="match status" value="1"/>
</dbReference>
<protein>
    <submittedName>
        <fullName evidence="10">Linker histone h1 and h5 family domain-containing protein</fullName>
    </submittedName>
</protein>
<feature type="compositionally biased region" description="Basic residues" evidence="7">
    <location>
        <begin position="448"/>
        <end position="459"/>
    </location>
</feature>
<dbReference type="PANTHER" id="PTHR11467:SF36">
    <property type="entry name" value="HISTONE 24-RELATED"/>
    <property type="match status" value="1"/>
</dbReference>
<gene>
    <name evidence="10" type="ORF">DdX_11506</name>
</gene>
<name>A0AAD4MZA1_9BILA</name>
<evidence type="ECO:0000256" key="4">
    <source>
        <dbReference type="ARBA" id="ARBA00022990"/>
    </source>
</evidence>
<dbReference type="InterPro" id="IPR036388">
    <property type="entry name" value="WH-like_DNA-bd_sf"/>
</dbReference>
<evidence type="ECO:0000259" key="9">
    <source>
        <dbReference type="PROSITE" id="PS51504"/>
    </source>
</evidence>
<dbReference type="GO" id="GO:0030261">
    <property type="term" value="P:chromosome condensation"/>
    <property type="evidence" value="ECO:0007669"/>
    <property type="project" value="TreeGrafter"/>
</dbReference>
<feature type="signal peptide" evidence="8">
    <location>
        <begin position="1"/>
        <end position="25"/>
    </location>
</feature>
<evidence type="ECO:0000256" key="5">
    <source>
        <dbReference type="ARBA" id="ARBA00023125"/>
    </source>
</evidence>
<evidence type="ECO:0000256" key="1">
    <source>
        <dbReference type="ARBA" id="ARBA00004123"/>
    </source>
</evidence>
<dbReference type="SUPFAM" id="SSF46785">
    <property type="entry name" value="Winged helix' DNA-binding domain"/>
    <property type="match status" value="1"/>
</dbReference>
<feature type="region of interest" description="Disordered" evidence="7">
    <location>
        <begin position="256"/>
        <end position="304"/>
    </location>
</feature>
<feature type="compositionally biased region" description="Low complexity" evidence="7">
    <location>
        <begin position="414"/>
        <end position="447"/>
    </location>
</feature>
<organism evidence="10 11">
    <name type="scientific">Ditylenchus destructor</name>
    <dbReference type="NCBI Taxonomy" id="166010"/>
    <lineage>
        <taxon>Eukaryota</taxon>
        <taxon>Metazoa</taxon>
        <taxon>Ecdysozoa</taxon>
        <taxon>Nematoda</taxon>
        <taxon>Chromadorea</taxon>
        <taxon>Rhabditida</taxon>
        <taxon>Tylenchina</taxon>
        <taxon>Tylenchomorpha</taxon>
        <taxon>Sphaerularioidea</taxon>
        <taxon>Anguinidae</taxon>
        <taxon>Anguininae</taxon>
        <taxon>Ditylenchus</taxon>
    </lineage>
</organism>
<dbReference type="InterPro" id="IPR036390">
    <property type="entry name" value="WH_DNA-bd_sf"/>
</dbReference>
<dbReference type="GO" id="GO:0005634">
    <property type="term" value="C:nucleus"/>
    <property type="evidence" value="ECO:0007669"/>
    <property type="project" value="UniProtKB-SubCell"/>
</dbReference>
<dbReference type="CDD" id="cd00073">
    <property type="entry name" value="H15"/>
    <property type="match status" value="1"/>
</dbReference>
<evidence type="ECO:0000256" key="3">
    <source>
        <dbReference type="ARBA" id="ARBA00022454"/>
    </source>
</evidence>
<evidence type="ECO:0000256" key="2">
    <source>
        <dbReference type="ARBA" id="ARBA00004286"/>
    </source>
</evidence>
<dbReference type="InterPro" id="IPR005818">
    <property type="entry name" value="Histone_H1/H5_H15"/>
</dbReference>
<feature type="domain" description="H15" evidence="9">
    <location>
        <begin position="299"/>
        <end position="375"/>
    </location>
</feature>
<dbReference type="Pfam" id="PF00538">
    <property type="entry name" value="Linker_histone"/>
    <property type="match status" value="1"/>
</dbReference>
<dbReference type="AlphaFoldDB" id="A0AAD4MZA1"/>
<dbReference type="Gene3D" id="1.10.10.10">
    <property type="entry name" value="Winged helix-like DNA-binding domain superfamily/Winged helix DNA-binding domain"/>
    <property type="match status" value="1"/>
</dbReference>
<proteinExistence type="predicted"/>
<feature type="compositionally biased region" description="Basic residues" evidence="7">
    <location>
        <begin position="478"/>
        <end position="489"/>
    </location>
</feature>
<dbReference type="InterPro" id="IPR005819">
    <property type="entry name" value="H1/H5"/>
</dbReference>
<comment type="subcellular location">
    <subcellularLocation>
        <location evidence="2">Chromosome</location>
    </subcellularLocation>
    <subcellularLocation>
        <location evidence="1">Nucleus</location>
    </subcellularLocation>
</comment>
<keyword evidence="6" id="KW-0539">Nucleus</keyword>
<dbReference type="PANTHER" id="PTHR11467">
    <property type="entry name" value="HISTONE H1"/>
    <property type="match status" value="1"/>
</dbReference>